<evidence type="ECO:0000313" key="3">
    <source>
        <dbReference type="EMBL" id="MFB9325944.1"/>
    </source>
</evidence>
<name>A0ABV5KL61_9BACL</name>
<reference evidence="3 4" key="1">
    <citation type="submission" date="2024-09" db="EMBL/GenBank/DDBJ databases">
        <authorList>
            <person name="Sun Q."/>
            <person name="Mori K."/>
        </authorList>
    </citation>
    <scope>NUCLEOTIDE SEQUENCE [LARGE SCALE GENOMIC DNA]</scope>
    <source>
        <strain evidence="3 4">TISTR 2452</strain>
    </source>
</reference>
<evidence type="ECO:0000256" key="1">
    <source>
        <dbReference type="SAM" id="MobiDB-lite"/>
    </source>
</evidence>
<sequence>MVRKWLVATLAAALVLGVAAGCAKKEEGGAKPAAAKAGGHDGHDAASGSDGDGDVATGGDGTNEGAPAGEAAGGHEENAEVAAKAQGGHAGHGGSAASGHEESAGEAVKTEAAWSYSNEKPAPGVDNVVTIQVKDADGKAVEKFDINHEKEMHLIVVSKDLSFFNHIHPVYKGKGEFEVTTAFPAAGEYKLIADYMPSGGSATTQSSWLTVSGTPGAQAKIAPDKQLTRTVAGVEVTLAAEHLMADMEVELNFAMKDAATKEQITDLEPYLGAVGHVVILSADTEQYLHVHPVDEKAKGPDATFMTTFPHGGVYKIWGQFQRGGKTFVVPFTVNVPD</sequence>
<proteinExistence type="predicted"/>
<keyword evidence="4" id="KW-1185">Reference proteome</keyword>
<evidence type="ECO:0000313" key="4">
    <source>
        <dbReference type="Proteomes" id="UP001589747"/>
    </source>
</evidence>
<dbReference type="Proteomes" id="UP001589747">
    <property type="component" value="Unassembled WGS sequence"/>
</dbReference>
<dbReference type="PROSITE" id="PS51257">
    <property type="entry name" value="PROKAR_LIPOPROTEIN"/>
    <property type="match status" value="1"/>
</dbReference>
<feature type="signal peptide" evidence="2">
    <location>
        <begin position="1"/>
        <end position="20"/>
    </location>
</feature>
<protein>
    <recommendedName>
        <fullName evidence="5">Secreted protein</fullName>
    </recommendedName>
</protein>
<feature type="chain" id="PRO_5046122779" description="Secreted protein" evidence="2">
    <location>
        <begin position="21"/>
        <end position="337"/>
    </location>
</feature>
<keyword evidence="2" id="KW-0732">Signal</keyword>
<gene>
    <name evidence="3" type="ORF">ACFFSY_08385</name>
</gene>
<feature type="region of interest" description="Disordered" evidence="1">
    <location>
        <begin position="32"/>
        <end position="112"/>
    </location>
</feature>
<evidence type="ECO:0008006" key="5">
    <source>
        <dbReference type="Google" id="ProtNLM"/>
    </source>
</evidence>
<dbReference type="EMBL" id="JBHMDO010000015">
    <property type="protein sequence ID" value="MFB9325944.1"/>
    <property type="molecule type" value="Genomic_DNA"/>
</dbReference>
<accession>A0ABV5KL61</accession>
<dbReference type="RefSeq" id="WP_377492732.1">
    <property type="nucleotide sequence ID" value="NZ_JBHMDO010000015.1"/>
</dbReference>
<comment type="caution">
    <text evidence="3">The sequence shown here is derived from an EMBL/GenBank/DDBJ whole genome shotgun (WGS) entry which is preliminary data.</text>
</comment>
<organism evidence="3 4">
    <name type="scientific">Paenibacillus aurantiacus</name>
    <dbReference type="NCBI Taxonomy" id="1936118"/>
    <lineage>
        <taxon>Bacteria</taxon>
        <taxon>Bacillati</taxon>
        <taxon>Bacillota</taxon>
        <taxon>Bacilli</taxon>
        <taxon>Bacillales</taxon>
        <taxon>Paenibacillaceae</taxon>
        <taxon>Paenibacillus</taxon>
    </lineage>
</organism>
<feature type="compositionally biased region" description="Low complexity" evidence="1">
    <location>
        <begin position="45"/>
        <end position="55"/>
    </location>
</feature>
<evidence type="ECO:0000256" key="2">
    <source>
        <dbReference type="SAM" id="SignalP"/>
    </source>
</evidence>